<evidence type="ECO:0008006" key="3">
    <source>
        <dbReference type="Google" id="ProtNLM"/>
    </source>
</evidence>
<keyword evidence="2" id="KW-1185">Reference proteome</keyword>
<evidence type="ECO:0000313" key="1">
    <source>
        <dbReference type="EMBL" id="CBX94629.1"/>
    </source>
</evidence>
<organism evidence="2">
    <name type="scientific">Leptosphaeria maculans (strain JN3 / isolate v23.1.3 / race Av1-4-5-6-7-8)</name>
    <name type="common">Blackleg fungus</name>
    <name type="synonym">Phoma lingam</name>
    <dbReference type="NCBI Taxonomy" id="985895"/>
    <lineage>
        <taxon>Eukaryota</taxon>
        <taxon>Fungi</taxon>
        <taxon>Dikarya</taxon>
        <taxon>Ascomycota</taxon>
        <taxon>Pezizomycotina</taxon>
        <taxon>Dothideomycetes</taxon>
        <taxon>Pleosporomycetidae</taxon>
        <taxon>Pleosporales</taxon>
        <taxon>Pleosporineae</taxon>
        <taxon>Leptosphaeriaceae</taxon>
        <taxon>Plenodomus</taxon>
        <taxon>Plenodomus lingam/Leptosphaeria maculans species complex</taxon>
    </lineage>
</organism>
<dbReference type="eggNOG" id="ENOG502SC13">
    <property type="taxonomic scope" value="Eukaryota"/>
</dbReference>
<evidence type="ECO:0000313" key="2">
    <source>
        <dbReference type="Proteomes" id="UP000002668"/>
    </source>
</evidence>
<dbReference type="VEuPathDB" id="FungiDB:LEMA_P116320.1"/>
<accession>E4ZTR9</accession>
<sequence length="223" mass="24749">MSQAKAAFIKIPTGPDGFQTYPTDPARRLADSDISIEPCVPSDAEKIAEGLYLAFPESWWDQKEPPALRPPQPIRIQRMATRLLPSLTHPHMKWIKAVLTHTHETIGIAGWMAPSNHPSVHNIFRRSAAEHYGWRERMGWSEAAVEEMWRHTDDEEWSVRFARDDETRRDVMGGERHWGGEEVVGVGYGAGGSDGAGDAVVFGECAVGEGCVFALWVCARGGV</sequence>
<dbReference type="InParanoid" id="E4ZTR9"/>
<dbReference type="STRING" id="985895.E4ZTR9"/>
<name>E4ZTR9_LEPMJ</name>
<dbReference type="Proteomes" id="UP000002668">
    <property type="component" value="Genome"/>
</dbReference>
<dbReference type="EMBL" id="FP929125">
    <property type="protein sequence ID" value="CBX94629.1"/>
    <property type="molecule type" value="Genomic_DNA"/>
</dbReference>
<dbReference type="Gene3D" id="3.40.630.30">
    <property type="match status" value="1"/>
</dbReference>
<proteinExistence type="predicted"/>
<protein>
    <recommendedName>
        <fullName evidence="3">N-acetyltransferase domain-containing protein</fullName>
    </recommendedName>
</protein>
<dbReference type="AlphaFoldDB" id="E4ZTR9"/>
<reference evidence="2" key="1">
    <citation type="journal article" date="2011" name="Nat. Commun.">
        <title>Effector diversification within compartments of the Leptosphaeria maculans genome affected by Repeat-Induced Point mutations.</title>
        <authorList>
            <person name="Rouxel T."/>
            <person name="Grandaubert J."/>
            <person name="Hane J.K."/>
            <person name="Hoede C."/>
            <person name="van de Wouw A.P."/>
            <person name="Couloux A."/>
            <person name="Dominguez V."/>
            <person name="Anthouard V."/>
            <person name="Bally P."/>
            <person name="Bourras S."/>
            <person name="Cozijnsen A.J."/>
            <person name="Ciuffetti L.M."/>
            <person name="Degrave A."/>
            <person name="Dilmaghani A."/>
            <person name="Duret L."/>
            <person name="Fudal I."/>
            <person name="Goodwin S.B."/>
            <person name="Gout L."/>
            <person name="Glaser N."/>
            <person name="Linglin J."/>
            <person name="Kema G.H.J."/>
            <person name="Lapalu N."/>
            <person name="Lawrence C.B."/>
            <person name="May K."/>
            <person name="Meyer M."/>
            <person name="Ollivier B."/>
            <person name="Poulain J."/>
            <person name="Schoch C.L."/>
            <person name="Simon A."/>
            <person name="Spatafora J.W."/>
            <person name="Stachowiak A."/>
            <person name="Turgeon B.G."/>
            <person name="Tyler B.M."/>
            <person name="Vincent D."/>
            <person name="Weissenbach J."/>
            <person name="Amselem J."/>
            <person name="Quesneville H."/>
            <person name="Oliver R.P."/>
            <person name="Wincker P."/>
            <person name="Balesdent M.-H."/>
            <person name="Howlett B.J."/>
        </authorList>
    </citation>
    <scope>NUCLEOTIDE SEQUENCE [LARGE SCALE GENOMIC DNA]</scope>
    <source>
        <strain evidence="2">JN3 / isolate v23.1.3 / race Av1-4-5-6-7-8</strain>
    </source>
</reference>
<gene>
    <name evidence="1" type="ORF">LEMA_P116320.1</name>
</gene>
<dbReference type="OrthoDB" id="196847at2759"/>
<dbReference type="HOGENOM" id="CLU_1240339_0_0_1"/>